<sequence length="147" mass="16349">MEFRMSKWSICLQLTYLVMLFHGFNDDVKAGVNLLSPRTLTQTYAMAAKQEDALNAMVSTISKKYNNRPPFSRVAAPQLIPTSTHLTPKQPVLALPAPPSKWTSASSSMPTAVPQGPRRLSIAEQHERRAKNLGPVWFAIGKLVFKN</sequence>
<reference evidence="2 3" key="1">
    <citation type="journal article" date="2017" name="Mol. Plant">
        <title>The Genome of Medicinal Plant Macleaya cordata Provides New Insights into Benzylisoquinoline Alkaloids Metabolism.</title>
        <authorList>
            <person name="Liu X."/>
            <person name="Liu Y."/>
            <person name="Huang P."/>
            <person name="Ma Y."/>
            <person name="Qing Z."/>
            <person name="Tang Q."/>
            <person name="Cao H."/>
            <person name="Cheng P."/>
            <person name="Zheng Y."/>
            <person name="Yuan Z."/>
            <person name="Zhou Y."/>
            <person name="Liu J."/>
            <person name="Tang Z."/>
            <person name="Zhuo Y."/>
            <person name="Zhang Y."/>
            <person name="Yu L."/>
            <person name="Huang J."/>
            <person name="Yang P."/>
            <person name="Peng Q."/>
            <person name="Zhang J."/>
            <person name="Jiang W."/>
            <person name="Zhang Z."/>
            <person name="Lin K."/>
            <person name="Ro D.K."/>
            <person name="Chen X."/>
            <person name="Xiong X."/>
            <person name="Shang Y."/>
            <person name="Huang S."/>
            <person name="Zeng J."/>
        </authorList>
    </citation>
    <scope>NUCLEOTIDE SEQUENCE [LARGE SCALE GENOMIC DNA]</scope>
    <source>
        <strain evidence="3">cv. BLH2017</strain>
        <tissue evidence="2">Root</tissue>
    </source>
</reference>
<organism evidence="2 3">
    <name type="scientific">Macleaya cordata</name>
    <name type="common">Five-seeded plume-poppy</name>
    <name type="synonym">Bocconia cordata</name>
    <dbReference type="NCBI Taxonomy" id="56857"/>
    <lineage>
        <taxon>Eukaryota</taxon>
        <taxon>Viridiplantae</taxon>
        <taxon>Streptophyta</taxon>
        <taxon>Embryophyta</taxon>
        <taxon>Tracheophyta</taxon>
        <taxon>Spermatophyta</taxon>
        <taxon>Magnoliopsida</taxon>
        <taxon>Ranunculales</taxon>
        <taxon>Papaveraceae</taxon>
        <taxon>Papaveroideae</taxon>
        <taxon>Macleaya</taxon>
    </lineage>
</organism>
<dbReference type="EMBL" id="MVGT01001340">
    <property type="protein sequence ID" value="OVA12829.1"/>
    <property type="molecule type" value="Genomic_DNA"/>
</dbReference>
<gene>
    <name evidence="2" type="ORF">BVC80_1805g34</name>
</gene>
<dbReference type="OrthoDB" id="1749531at2759"/>
<keyword evidence="3" id="KW-1185">Reference proteome</keyword>
<accession>A0A200QQS9</accession>
<comment type="caution">
    <text evidence="2">The sequence shown here is derived from an EMBL/GenBank/DDBJ whole genome shotgun (WGS) entry which is preliminary data.</text>
</comment>
<keyword evidence="1" id="KW-0732">Signal</keyword>
<name>A0A200QQS9_MACCD</name>
<evidence type="ECO:0000313" key="2">
    <source>
        <dbReference type="EMBL" id="OVA12829.1"/>
    </source>
</evidence>
<dbReference type="AlphaFoldDB" id="A0A200QQS9"/>
<evidence type="ECO:0000256" key="1">
    <source>
        <dbReference type="SAM" id="SignalP"/>
    </source>
</evidence>
<protein>
    <submittedName>
        <fullName evidence="2">Uncharacterized protein</fullName>
    </submittedName>
</protein>
<feature type="chain" id="PRO_5012939317" evidence="1">
    <location>
        <begin position="31"/>
        <end position="147"/>
    </location>
</feature>
<feature type="signal peptide" evidence="1">
    <location>
        <begin position="1"/>
        <end position="30"/>
    </location>
</feature>
<proteinExistence type="predicted"/>
<dbReference type="Proteomes" id="UP000195402">
    <property type="component" value="Unassembled WGS sequence"/>
</dbReference>
<evidence type="ECO:0000313" key="3">
    <source>
        <dbReference type="Proteomes" id="UP000195402"/>
    </source>
</evidence>
<dbReference type="InParanoid" id="A0A200QQS9"/>